<evidence type="ECO:0000313" key="4">
    <source>
        <dbReference type="Proteomes" id="UP000762676"/>
    </source>
</evidence>
<comment type="caution">
    <text evidence="3">The sequence shown here is derived from an EMBL/GenBank/DDBJ whole genome shotgun (WGS) entry which is preliminary data.</text>
</comment>
<gene>
    <name evidence="3" type="ORF">ElyMa_002954900</name>
</gene>
<organism evidence="3 4">
    <name type="scientific">Elysia marginata</name>
    <dbReference type="NCBI Taxonomy" id="1093978"/>
    <lineage>
        <taxon>Eukaryota</taxon>
        <taxon>Metazoa</taxon>
        <taxon>Spiralia</taxon>
        <taxon>Lophotrochozoa</taxon>
        <taxon>Mollusca</taxon>
        <taxon>Gastropoda</taxon>
        <taxon>Heterobranchia</taxon>
        <taxon>Euthyneura</taxon>
        <taxon>Panpulmonata</taxon>
        <taxon>Sacoglossa</taxon>
        <taxon>Placobranchoidea</taxon>
        <taxon>Plakobranchidae</taxon>
        <taxon>Elysia</taxon>
    </lineage>
</organism>
<evidence type="ECO:0000256" key="1">
    <source>
        <dbReference type="SAM" id="Coils"/>
    </source>
</evidence>
<sequence length="495" mass="56178">MRVGTWNVGTMTGKGRELVEVCKRRSLDILCVQETKCGGNSSRQLGHRYRIIYSGESNNRNGVGIILSPHLSEQVVQVDRQSDKLMKVKMISGGGMINIISAYAPQVGEKEELTKDLECMIDTMPVGEKVIIGADLNAHLGEGGEGYRRIHSREGYGKRNAEGQKALESLEGLDMAVVNTFFKKREKLKITYKSGQGQSQRDFIMTRREDLKMFSDCKVIAGEEVVHQQRLVCGVVKVKECKKKRTSGKKDSNMETNRRYLKGVLLSTAEEVCGTSKGGKKIDKETWWWSEEVQTSIKKKKEAFKNWQRGGTDQLKEVYKEKKKEAKRTVAKAKEEGYKEWYENLDTREGEKTIYRIAKQRAEAKRDIKEIKDQQGEVLTGGEKIKERWRKYYTTLLNKENQRDELEDIPPVEGPTEELTRKEIIDAIKAMKKGKAAGCSGVSADMIKVLEESGVDIMVDIIGTVWEEEEMPEDWKQSAIVPIYKQKGDPLDCGN</sequence>
<dbReference type="Gene3D" id="3.60.10.10">
    <property type="entry name" value="Endonuclease/exonuclease/phosphatase"/>
    <property type="match status" value="1"/>
</dbReference>
<proteinExistence type="predicted"/>
<feature type="domain" description="Endonuclease/exonuclease/phosphatase" evidence="2">
    <location>
        <begin position="4"/>
        <end position="83"/>
    </location>
</feature>
<evidence type="ECO:0000313" key="3">
    <source>
        <dbReference type="EMBL" id="GFS06054.1"/>
    </source>
</evidence>
<keyword evidence="4" id="KW-1185">Reference proteome</keyword>
<dbReference type="InterPro" id="IPR027124">
    <property type="entry name" value="Swc5/CFDP1/2"/>
</dbReference>
<dbReference type="InterPro" id="IPR036691">
    <property type="entry name" value="Endo/exonu/phosph_ase_sf"/>
</dbReference>
<dbReference type="EMBL" id="BMAT01006091">
    <property type="protein sequence ID" value="GFS06054.1"/>
    <property type="molecule type" value="Genomic_DNA"/>
</dbReference>
<name>A0AAV4IAB8_9GAST</name>
<keyword evidence="1" id="KW-0175">Coiled coil</keyword>
<dbReference type="InterPro" id="IPR005135">
    <property type="entry name" value="Endo/exonuclease/phosphatase"/>
</dbReference>
<evidence type="ECO:0000259" key="2">
    <source>
        <dbReference type="Pfam" id="PF03372"/>
    </source>
</evidence>
<dbReference type="GO" id="GO:0003824">
    <property type="term" value="F:catalytic activity"/>
    <property type="evidence" value="ECO:0007669"/>
    <property type="project" value="InterPro"/>
</dbReference>
<dbReference type="Pfam" id="PF03372">
    <property type="entry name" value="Exo_endo_phos"/>
    <property type="match status" value="1"/>
</dbReference>
<reference evidence="3 4" key="1">
    <citation type="journal article" date="2021" name="Elife">
        <title>Chloroplast acquisition without the gene transfer in kleptoplastic sea slugs, Plakobranchus ocellatus.</title>
        <authorList>
            <person name="Maeda T."/>
            <person name="Takahashi S."/>
            <person name="Yoshida T."/>
            <person name="Shimamura S."/>
            <person name="Takaki Y."/>
            <person name="Nagai Y."/>
            <person name="Toyoda A."/>
            <person name="Suzuki Y."/>
            <person name="Arimoto A."/>
            <person name="Ishii H."/>
            <person name="Satoh N."/>
            <person name="Nishiyama T."/>
            <person name="Hasebe M."/>
            <person name="Maruyama T."/>
            <person name="Minagawa J."/>
            <person name="Obokata J."/>
            <person name="Shigenobu S."/>
        </authorList>
    </citation>
    <scope>NUCLEOTIDE SEQUENCE [LARGE SCALE GENOMIC DNA]</scope>
</reference>
<dbReference type="AlphaFoldDB" id="A0AAV4IAB8"/>
<protein>
    <submittedName>
        <fullName evidence="3">Retrovirus-related Pol polyprotein LINE-1</fullName>
    </submittedName>
</protein>
<dbReference type="PANTHER" id="PTHR23227">
    <property type="entry name" value="BUCENTAUR RELATED"/>
    <property type="match status" value="1"/>
</dbReference>
<dbReference type="CDD" id="cd09076">
    <property type="entry name" value="L1-EN"/>
    <property type="match status" value="1"/>
</dbReference>
<feature type="coiled-coil region" evidence="1">
    <location>
        <begin position="316"/>
        <end position="374"/>
    </location>
</feature>
<dbReference type="PANTHER" id="PTHR23227:SF83">
    <property type="entry name" value="ENDONUCLEASE_EXONUCLEASE_PHOSPHATASE DOMAIN-CONTAINING PROTEIN"/>
    <property type="match status" value="1"/>
</dbReference>
<dbReference type="SUPFAM" id="SSF56219">
    <property type="entry name" value="DNase I-like"/>
    <property type="match status" value="1"/>
</dbReference>
<dbReference type="Proteomes" id="UP000762676">
    <property type="component" value="Unassembled WGS sequence"/>
</dbReference>
<accession>A0AAV4IAB8</accession>